<feature type="compositionally biased region" description="Polar residues" evidence="1">
    <location>
        <begin position="250"/>
        <end position="266"/>
    </location>
</feature>
<feature type="region of interest" description="Disordered" evidence="1">
    <location>
        <begin position="300"/>
        <end position="379"/>
    </location>
</feature>
<evidence type="ECO:0000256" key="1">
    <source>
        <dbReference type="SAM" id="MobiDB-lite"/>
    </source>
</evidence>
<dbReference type="Pfam" id="PF26609">
    <property type="entry name" value="DUF8191"/>
    <property type="match status" value="1"/>
</dbReference>
<reference evidence="3" key="1">
    <citation type="submission" date="2023-03" db="EMBL/GenBank/DDBJ databases">
        <title>Massive genome expansion in bonnet fungi (Mycena s.s.) driven by repeated elements and novel gene families across ecological guilds.</title>
        <authorList>
            <consortium name="Lawrence Berkeley National Laboratory"/>
            <person name="Harder C.B."/>
            <person name="Miyauchi S."/>
            <person name="Viragh M."/>
            <person name="Kuo A."/>
            <person name="Thoen E."/>
            <person name="Andreopoulos B."/>
            <person name="Lu D."/>
            <person name="Skrede I."/>
            <person name="Drula E."/>
            <person name="Henrissat B."/>
            <person name="Morin E."/>
            <person name="Kohler A."/>
            <person name="Barry K."/>
            <person name="LaButti K."/>
            <person name="Morin E."/>
            <person name="Salamov A."/>
            <person name="Lipzen A."/>
            <person name="Mereny Z."/>
            <person name="Hegedus B."/>
            <person name="Baldrian P."/>
            <person name="Stursova M."/>
            <person name="Weitz H."/>
            <person name="Taylor A."/>
            <person name="Grigoriev I.V."/>
            <person name="Nagy L.G."/>
            <person name="Martin F."/>
            <person name="Kauserud H."/>
        </authorList>
    </citation>
    <scope>NUCLEOTIDE SEQUENCE</scope>
    <source>
        <strain evidence="3">CBHHK188m</strain>
    </source>
</reference>
<organism evidence="3 4">
    <name type="scientific">Mycena maculata</name>
    <dbReference type="NCBI Taxonomy" id="230809"/>
    <lineage>
        <taxon>Eukaryota</taxon>
        <taxon>Fungi</taxon>
        <taxon>Dikarya</taxon>
        <taxon>Basidiomycota</taxon>
        <taxon>Agaricomycotina</taxon>
        <taxon>Agaricomycetes</taxon>
        <taxon>Agaricomycetidae</taxon>
        <taxon>Agaricales</taxon>
        <taxon>Marasmiineae</taxon>
        <taxon>Mycenaceae</taxon>
        <taxon>Mycena</taxon>
    </lineage>
</organism>
<feature type="region of interest" description="Disordered" evidence="1">
    <location>
        <begin position="250"/>
        <end position="270"/>
    </location>
</feature>
<dbReference type="EMBL" id="JARJLG010000002">
    <property type="protein sequence ID" value="KAJ7783830.1"/>
    <property type="molecule type" value="Genomic_DNA"/>
</dbReference>
<evidence type="ECO:0000313" key="3">
    <source>
        <dbReference type="EMBL" id="KAJ7783830.1"/>
    </source>
</evidence>
<feature type="compositionally biased region" description="Acidic residues" evidence="1">
    <location>
        <begin position="347"/>
        <end position="372"/>
    </location>
</feature>
<comment type="caution">
    <text evidence="3">The sequence shown here is derived from an EMBL/GenBank/DDBJ whole genome shotgun (WGS) entry which is preliminary data.</text>
</comment>
<dbReference type="Proteomes" id="UP001215280">
    <property type="component" value="Unassembled WGS sequence"/>
</dbReference>
<keyword evidence="4" id="KW-1185">Reference proteome</keyword>
<evidence type="ECO:0000259" key="2">
    <source>
        <dbReference type="Pfam" id="PF26609"/>
    </source>
</evidence>
<dbReference type="InterPro" id="IPR058504">
    <property type="entry name" value="DUF8191"/>
</dbReference>
<protein>
    <recommendedName>
        <fullName evidence="2">DUF8191 domain-containing protein</fullName>
    </recommendedName>
</protein>
<accession>A0AAD7P0X5</accession>
<dbReference type="AlphaFoldDB" id="A0AAD7P0X5"/>
<evidence type="ECO:0000313" key="4">
    <source>
        <dbReference type="Proteomes" id="UP001215280"/>
    </source>
</evidence>
<proteinExistence type="predicted"/>
<sequence>MEANTEQEALRIQKRKVYKLGRVILRLLADEPVKTQDALATQGINDLTVFIRDASDSAEPPDAVWDANDNVYRCPHCTWELEGGICAGGCQLGFDIPLEDDADYTSNEAFSADRVSQPRGSTPLLDVGRCLPPGGYTPEKYEQLRQRGATRLMCETFHLEFHEDVGIVAWADGDIYEEFAGPVMQTGDFRKIMLGRRVELGDDDPDDSEFVEALLEDAIVFPLTSTCKWETVEESPGIWVTRAVGIALRSSSGDSGNESDTSTATENELFGEWERARGLQDEAMEPDYVAPLLPVAAQHYESSDAESDSEPDRDMAVDESIAEESDDALDSGWAYQANVPDAGWGEETVEGTLEGDDGDSADSDFDDEEVLSGDDLGVH</sequence>
<name>A0AAD7P0X5_9AGAR</name>
<feature type="compositionally biased region" description="Acidic residues" evidence="1">
    <location>
        <begin position="320"/>
        <end position="329"/>
    </location>
</feature>
<feature type="domain" description="DUF8191" evidence="2">
    <location>
        <begin position="144"/>
        <end position="218"/>
    </location>
</feature>
<gene>
    <name evidence="3" type="ORF">DFH07DRAFT_206331</name>
</gene>